<evidence type="ECO:0000256" key="10">
    <source>
        <dbReference type="PROSITE-ProRule" id="PRU10052"/>
    </source>
</evidence>
<reference evidence="14" key="1">
    <citation type="submission" date="2021-02" db="EMBL/GenBank/DDBJ databases">
        <authorList>
            <person name="Palmer J.M."/>
        </authorList>
    </citation>
    <scope>NUCLEOTIDE SEQUENCE</scope>
    <source>
        <strain evidence="14">SCRP734</strain>
    </source>
</reference>
<evidence type="ECO:0000256" key="7">
    <source>
        <dbReference type="ARBA" id="ARBA00023295"/>
    </source>
</evidence>
<keyword evidence="6" id="KW-1015">Disulfide bond</keyword>
<dbReference type="NCBIfam" id="TIGR03804">
    <property type="entry name" value="para_beta_helix"/>
    <property type="match status" value="1"/>
</dbReference>
<comment type="catalytic activity">
    <reaction evidence="9">
        <text>(1,4-alpha-D-galacturonosyl)n+m + H2O = (1,4-alpha-D-galacturonosyl)n + (1,4-alpha-D-galacturonosyl)m.</text>
        <dbReference type="EC" id="3.2.1.15"/>
    </reaction>
</comment>
<feature type="active site" evidence="10">
    <location>
        <position position="408"/>
    </location>
</feature>
<dbReference type="EC" id="3.2.1.15" evidence="2"/>
<dbReference type="InterPro" id="IPR050434">
    <property type="entry name" value="Glycosyl_hydrlase_28"/>
</dbReference>
<keyword evidence="8" id="KW-0961">Cell wall biogenesis/degradation</keyword>
<feature type="region of interest" description="Disordered" evidence="12">
    <location>
        <begin position="147"/>
        <end position="173"/>
    </location>
</feature>
<dbReference type="PANTHER" id="PTHR31884:SF1">
    <property type="entry name" value="POLYGALACTURONASE"/>
    <property type="match status" value="1"/>
</dbReference>
<dbReference type="GO" id="GO:0045490">
    <property type="term" value="P:pectin catabolic process"/>
    <property type="evidence" value="ECO:0007669"/>
    <property type="project" value="TreeGrafter"/>
</dbReference>
<feature type="compositionally biased region" description="Low complexity" evidence="12">
    <location>
        <begin position="34"/>
        <end position="56"/>
    </location>
</feature>
<dbReference type="InterPro" id="IPR000743">
    <property type="entry name" value="Glyco_hydro_28"/>
</dbReference>
<proteinExistence type="inferred from homology"/>
<dbReference type="PANTHER" id="PTHR31884">
    <property type="entry name" value="POLYGALACTURONASE"/>
    <property type="match status" value="1"/>
</dbReference>
<evidence type="ECO:0000256" key="8">
    <source>
        <dbReference type="ARBA" id="ARBA00023316"/>
    </source>
</evidence>
<dbReference type="GO" id="GO:0071555">
    <property type="term" value="P:cell wall organization"/>
    <property type="evidence" value="ECO:0007669"/>
    <property type="project" value="UniProtKB-KW"/>
</dbReference>
<dbReference type="EMBL" id="JAGDFM010000201">
    <property type="protein sequence ID" value="KAG7382650.1"/>
    <property type="molecule type" value="Genomic_DNA"/>
</dbReference>
<gene>
    <name evidence="14" type="primary">PG1_3</name>
    <name evidence="14" type="ORF">PHYPSEUDO_004681</name>
</gene>
<evidence type="ECO:0000256" key="9">
    <source>
        <dbReference type="ARBA" id="ARBA00034074"/>
    </source>
</evidence>
<evidence type="ECO:0000256" key="4">
    <source>
        <dbReference type="ARBA" id="ARBA00022737"/>
    </source>
</evidence>
<dbReference type="InterPro" id="IPR022441">
    <property type="entry name" value="Para_beta_helix_rpt-2"/>
</dbReference>
<comment type="similarity">
    <text evidence="1 11">Belongs to the glycosyl hydrolase 28 family.</text>
</comment>
<evidence type="ECO:0000256" key="11">
    <source>
        <dbReference type="RuleBase" id="RU361169"/>
    </source>
</evidence>
<keyword evidence="5 11" id="KW-0378">Hydrolase</keyword>
<evidence type="ECO:0000313" key="15">
    <source>
        <dbReference type="Proteomes" id="UP000694044"/>
    </source>
</evidence>
<evidence type="ECO:0000256" key="3">
    <source>
        <dbReference type="ARBA" id="ARBA00022729"/>
    </source>
</evidence>
<dbReference type="AlphaFoldDB" id="A0A8T1VRP5"/>
<sequence>MKFFAPTIVLALLVITAQAGAMAQESSTKCNAKVSAPSTSTVSTGSSTASTATTAPTTTTAASVAASAAFAVDASIGADADEASEVSDLQMSASTGSYAASSSSEATQYSSSSYSSYPSTAASAASENYAVSTDASYSSQYTSTAASDATDSSSATSSEATESTPTTTSVTSDYSSTAASDATAHSSSAAGSVSATSTAASAATTASSSSTNTTTTASCTLSNTYSEGTDVSSCSSIVISDLTVPKGVTLDLTDVADGATITFEGTTTFGEEEWDGPLILLTGNKLTVTGTGTLDGQGSWYWEKGTSISKPVFFRLKEVMSSTLENFNIKNSPYRTFSILNCEDTTLTGLTLDSSAGDDTAKNTDGFDLSRNVGLTISDCTVYNQDDCLAMQSSNDTTFSGNTCSGGHGISIGSLGGDSVTESDIVSGLTVKNNKIVDSVNGIRIKTIIDLYGTVTGASYTDNTLSNVENAIVIHSDYSKSEGGYTGDATSKVQITDITISGLSGTADDIYDILVNADVVSGWTFSDITVTGDTGSCSGEPSGVDC</sequence>
<evidence type="ECO:0000256" key="13">
    <source>
        <dbReference type="SAM" id="SignalP"/>
    </source>
</evidence>
<dbReference type="OrthoDB" id="1546079at2759"/>
<evidence type="ECO:0000256" key="5">
    <source>
        <dbReference type="ARBA" id="ARBA00022801"/>
    </source>
</evidence>
<comment type="caution">
    <text evidence="14">The sequence shown here is derived from an EMBL/GenBank/DDBJ whole genome shotgun (WGS) entry which is preliminary data.</text>
</comment>
<evidence type="ECO:0000256" key="1">
    <source>
        <dbReference type="ARBA" id="ARBA00008834"/>
    </source>
</evidence>
<dbReference type="InterPro" id="IPR006626">
    <property type="entry name" value="PbH1"/>
</dbReference>
<name>A0A8T1VRP5_9STRA</name>
<feature type="region of interest" description="Disordered" evidence="12">
    <location>
        <begin position="30"/>
        <end position="56"/>
    </location>
</feature>
<keyword evidence="3 13" id="KW-0732">Signal</keyword>
<keyword evidence="7 11" id="KW-0326">Glycosidase</keyword>
<feature type="chain" id="PRO_5035859430" description="endo-polygalacturonase" evidence="13">
    <location>
        <begin position="24"/>
        <end position="546"/>
    </location>
</feature>
<dbReference type="GO" id="GO:0005576">
    <property type="term" value="C:extracellular region"/>
    <property type="evidence" value="ECO:0007669"/>
    <property type="project" value="TreeGrafter"/>
</dbReference>
<feature type="signal peptide" evidence="13">
    <location>
        <begin position="1"/>
        <end position="23"/>
    </location>
</feature>
<evidence type="ECO:0000256" key="2">
    <source>
        <dbReference type="ARBA" id="ARBA00012736"/>
    </source>
</evidence>
<accession>A0A8T1VRP5</accession>
<keyword evidence="4" id="KW-0677">Repeat</keyword>
<dbReference type="GO" id="GO:0004650">
    <property type="term" value="F:polygalacturonase activity"/>
    <property type="evidence" value="ECO:0007669"/>
    <property type="project" value="UniProtKB-EC"/>
</dbReference>
<organism evidence="14 15">
    <name type="scientific">Phytophthora pseudosyringae</name>
    <dbReference type="NCBI Taxonomy" id="221518"/>
    <lineage>
        <taxon>Eukaryota</taxon>
        <taxon>Sar</taxon>
        <taxon>Stramenopiles</taxon>
        <taxon>Oomycota</taxon>
        <taxon>Peronosporomycetes</taxon>
        <taxon>Peronosporales</taxon>
        <taxon>Peronosporaceae</taxon>
        <taxon>Phytophthora</taxon>
    </lineage>
</organism>
<dbReference type="Pfam" id="PF00295">
    <property type="entry name" value="Glyco_hydro_28"/>
    <property type="match status" value="1"/>
</dbReference>
<evidence type="ECO:0000256" key="6">
    <source>
        <dbReference type="ARBA" id="ARBA00023157"/>
    </source>
</evidence>
<dbReference type="FunFam" id="2.160.20.10:FF:000002">
    <property type="entry name" value="Endopolygalacturonase D"/>
    <property type="match status" value="1"/>
</dbReference>
<dbReference type="PROSITE" id="PS00502">
    <property type="entry name" value="POLYGALACTURONASE"/>
    <property type="match status" value="1"/>
</dbReference>
<evidence type="ECO:0000256" key="12">
    <source>
        <dbReference type="SAM" id="MobiDB-lite"/>
    </source>
</evidence>
<dbReference type="Proteomes" id="UP000694044">
    <property type="component" value="Unassembled WGS sequence"/>
</dbReference>
<dbReference type="SMART" id="SM00710">
    <property type="entry name" value="PbH1"/>
    <property type="match status" value="6"/>
</dbReference>
<keyword evidence="15" id="KW-1185">Reference proteome</keyword>
<evidence type="ECO:0000313" key="14">
    <source>
        <dbReference type="EMBL" id="KAG7382650.1"/>
    </source>
</evidence>
<protein>
    <recommendedName>
        <fullName evidence="2">endo-polygalacturonase</fullName>
        <ecNumber evidence="2">3.2.1.15</ecNumber>
    </recommendedName>
</protein>